<comment type="caution">
    <text evidence="2">The sequence shown here is derived from an EMBL/GenBank/DDBJ whole genome shotgun (WGS) entry which is preliminary data.</text>
</comment>
<evidence type="ECO:0000256" key="1">
    <source>
        <dbReference type="SAM" id="Phobius"/>
    </source>
</evidence>
<organism evidence="2 3">
    <name type="scientific">Flavobacterium salmonis</name>
    <dbReference type="NCBI Taxonomy" id="2654844"/>
    <lineage>
        <taxon>Bacteria</taxon>
        <taxon>Pseudomonadati</taxon>
        <taxon>Bacteroidota</taxon>
        <taxon>Flavobacteriia</taxon>
        <taxon>Flavobacteriales</taxon>
        <taxon>Flavobacteriaceae</taxon>
        <taxon>Flavobacterium</taxon>
    </lineage>
</organism>
<accession>A0A6V6Z5I6</accession>
<dbReference type="RefSeq" id="WP_180909533.1">
    <property type="nucleotide sequence ID" value="NZ_CAIJDP010000078.1"/>
</dbReference>
<sequence length="80" mass="9249">MEKIKCMFCEADNPNKSYIQDEGKTICIDCVNLCVGAIFNFSKIPSRDSMTDAVNEIYKKYAIWTYLIYVVLIIILLITR</sequence>
<keyword evidence="3" id="KW-1185">Reference proteome</keyword>
<proteinExistence type="predicted"/>
<evidence type="ECO:0000313" key="3">
    <source>
        <dbReference type="Proteomes" id="UP000530060"/>
    </source>
</evidence>
<dbReference type="Proteomes" id="UP000530060">
    <property type="component" value="Unassembled WGS sequence"/>
</dbReference>
<evidence type="ECO:0000313" key="2">
    <source>
        <dbReference type="EMBL" id="CAD0006192.1"/>
    </source>
</evidence>
<evidence type="ECO:0008006" key="4">
    <source>
        <dbReference type="Google" id="ProtNLM"/>
    </source>
</evidence>
<reference evidence="2 3" key="1">
    <citation type="submission" date="2020-06" db="EMBL/GenBank/DDBJ databases">
        <authorList>
            <person name="Criscuolo A."/>
        </authorList>
    </citation>
    <scope>NUCLEOTIDE SEQUENCE [LARGE SCALE GENOMIC DNA]</scope>
    <source>
        <strain evidence="3">CIP 111411</strain>
    </source>
</reference>
<protein>
    <recommendedName>
        <fullName evidence="4">ClpX-type ZB domain-containing protein</fullName>
    </recommendedName>
</protein>
<feature type="transmembrane region" description="Helical" evidence="1">
    <location>
        <begin position="61"/>
        <end position="79"/>
    </location>
</feature>
<keyword evidence="1" id="KW-0472">Membrane</keyword>
<name>A0A6V6Z5I6_9FLAO</name>
<dbReference type="AlphaFoldDB" id="A0A6V6Z5I6"/>
<gene>
    <name evidence="2" type="ORF">FLAT13_03156</name>
</gene>
<keyword evidence="1" id="KW-1133">Transmembrane helix</keyword>
<dbReference type="EMBL" id="CAIJDP010000078">
    <property type="protein sequence ID" value="CAD0006192.1"/>
    <property type="molecule type" value="Genomic_DNA"/>
</dbReference>
<keyword evidence="1" id="KW-0812">Transmembrane</keyword>